<dbReference type="AlphaFoldDB" id="A0A7Y9E7V4"/>
<dbReference type="EMBL" id="JACCBG010000001">
    <property type="protein sequence ID" value="NYD42530.1"/>
    <property type="molecule type" value="Genomic_DNA"/>
</dbReference>
<comment type="caution">
    <text evidence="1">The sequence shown here is derived from an EMBL/GenBank/DDBJ whole genome shotgun (WGS) entry which is preliminary data.</text>
</comment>
<evidence type="ECO:0000313" key="1">
    <source>
        <dbReference type="EMBL" id="NYD42530.1"/>
    </source>
</evidence>
<reference evidence="1 2" key="1">
    <citation type="submission" date="2020-07" db="EMBL/GenBank/DDBJ databases">
        <title>Sequencing the genomes of 1000 actinobacteria strains.</title>
        <authorList>
            <person name="Klenk H.-P."/>
        </authorList>
    </citation>
    <scope>NUCLEOTIDE SEQUENCE [LARGE SCALE GENOMIC DNA]</scope>
    <source>
        <strain evidence="1 2">DSM 21350</strain>
    </source>
</reference>
<name>A0A7Y9E7V4_9ACTN</name>
<sequence>MSHRHQSPFRRTASLTGIGALALLLSACGSSDPDPGQQPADRPAHDTAAVASGAAWLAAQAPHGIVHNDQYDVDDQGLSVDVALALQAVGQQDDTVRQVGDHLASNIKAYVAPGYGTLTSAGSTAKAAVLAEAMDEDPTDVGGLDLVSRLEGTVAGSGAATGRVEDQLDPKQKGAADYANTIAQAYAVLALDGAHSDAAGDATTYLLQQQCPDGWFRLDLPAPEAKDQGCAADPKSSPDVDATAFAVRALHGSDDPKAAAAVQRAVSWLERVQAADGSFGGAPVGQDPNSNSTGLAGWVLGDLGETDAAEQAATWLAGRQLRDCPGTAKADVGAVAYDDAALSAAASKGITPKTQDQFRRASAQAVPALQWLPAGAAAKASC</sequence>
<dbReference type="SUPFAM" id="SSF48239">
    <property type="entry name" value="Terpenoid cyclases/Protein prenyltransferases"/>
    <property type="match status" value="1"/>
</dbReference>
<dbReference type="CDD" id="cd00688">
    <property type="entry name" value="ISOPREN_C2_like"/>
    <property type="match status" value="1"/>
</dbReference>
<proteinExistence type="predicted"/>
<dbReference type="InterPro" id="IPR008930">
    <property type="entry name" value="Terpenoid_cyclase/PrenylTrfase"/>
</dbReference>
<dbReference type="PROSITE" id="PS51257">
    <property type="entry name" value="PROKAR_LIPOPROTEIN"/>
    <property type="match status" value="1"/>
</dbReference>
<protein>
    <submittedName>
        <fullName evidence="1">Putative membrane protein</fullName>
    </submittedName>
</protein>
<dbReference type="RefSeq" id="WP_179664162.1">
    <property type="nucleotide sequence ID" value="NZ_JACCBG010000001.1"/>
</dbReference>
<dbReference type="Gene3D" id="1.50.10.20">
    <property type="match status" value="1"/>
</dbReference>
<accession>A0A7Y9E7V4</accession>
<dbReference type="Proteomes" id="UP000535511">
    <property type="component" value="Unassembled WGS sequence"/>
</dbReference>
<gene>
    <name evidence="1" type="ORF">BJZ21_002613</name>
</gene>
<organism evidence="1 2">
    <name type="scientific">Nocardioides panaciterrulae</name>
    <dbReference type="NCBI Taxonomy" id="661492"/>
    <lineage>
        <taxon>Bacteria</taxon>
        <taxon>Bacillati</taxon>
        <taxon>Actinomycetota</taxon>
        <taxon>Actinomycetes</taxon>
        <taxon>Propionibacteriales</taxon>
        <taxon>Nocardioidaceae</taxon>
        <taxon>Nocardioides</taxon>
    </lineage>
</organism>
<evidence type="ECO:0000313" key="2">
    <source>
        <dbReference type="Proteomes" id="UP000535511"/>
    </source>
</evidence>
<keyword evidence="2" id="KW-1185">Reference proteome</keyword>